<name>A0A382G5P4_9ZZZZ</name>
<gene>
    <name evidence="1" type="ORF">METZ01_LOCUS223073</name>
</gene>
<evidence type="ECO:0000313" key="1">
    <source>
        <dbReference type="EMBL" id="SVB70219.1"/>
    </source>
</evidence>
<dbReference type="AlphaFoldDB" id="A0A382G5P4"/>
<reference evidence="1" key="1">
    <citation type="submission" date="2018-05" db="EMBL/GenBank/DDBJ databases">
        <authorList>
            <person name="Lanie J.A."/>
            <person name="Ng W.-L."/>
            <person name="Kazmierczak K.M."/>
            <person name="Andrzejewski T.M."/>
            <person name="Davidsen T.M."/>
            <person name="Wayne K.J."/>
            <person name="Tettelin H."/>
            <person name="Glass J.I."/>
            <person name="Rusch D."/>
            <person name="Podicherti R."/>
            <person name="Tsui H.-C.T."/>
            <person name="Winkler M.E."/>
        </authorList>
    </citation>
    <scope>NUCLEOTIDE SEQUENCE</scope>
</reference>
<sequence length="85" mass="9618">MIEQPGIGAEHPLLETLKDKTMEEIQSTISELNKKLSFASRTGNADVVNQLQLVLNSYHEAYRLKLEETNKKGNADKFTDKIDIN</sequence>
<accession>A0A382G5P4</accession>
<proteinExistence type="predicted"/>
<organism evidence="1">
    <name type="scientific">marine metagenome</name>
    <dbReference type="NCBI Taxonomy" id="408172"/>
    <lineage>
        <taxon>unclassified sequences</taxon>
        <taxon>metagenomes</taxon>
        <taxon>ecological metagenomes</taxon>
    </lineage>
</organism>
<protein>
    <submittedName>
        <fullName evidence="1">Uncharacterized protein</fullName>
    </submittedName>
</protein>
<dbReference type="EMBL" id="UINC01053562">
    <property type="protein sequence ID" value="SVB70219.1"/>
    <property type="molecule type" value="Genomic_DNA"/>
</dbReference>